<evidence type="ECO:0000313" key="2">
    <source>
        <dbReference type="EMBL" id="AXR78234.1"/>
    </source>
</evidence>
<evidence type="ECO:0000259" key="1">
    <source>
        <dbReference type="Pfam" id="PF12690"/>
    </source>
</evidence>
<gene>
    <name evidence="2" type="ORF">AArc1_1913</name>
    <name evidence="3" type="ORF">AArcMg_1717</name>
</gene>
<keyword evidence="4" id="KW-1185">Reference proteome</keyword>
<reference evidence="4" key="2">
    <citation type="submission" date="2018-02" db="EMBL/GenBank/DDBJ databases">
        <title>Phenotypic and genomic properties of facultatively anaerobic sulfur-reducing natronoarchaea from hypersaline soda lakes.</title>
        <authorList>
            <person name="Sorokin D.Y."/>
            <person name="Kublanov I.V."/>
            <person name="Roman P."/>
            <person name="Sinninghe Damste J.S."/>
            <person name="Golyshin P.N."/>
            <person name="Rojo D."/>
            <person name="Ciordia S."/>
            <person name="Mena M.D.C."/>
            <person name="Ferrer M."/>
            <person name="Messina E."/>
            <person name="Smedile F."/>
            <person name="La Spada G."/>
            <person name="La Cono V."/>
            <person name="Yakimov M.M."/>
        </authorList>
    </citation>
    <scope>NUCLEOTIDE SEQUENCE [LARGE SCALE GENOMIC DNA]</scope>
    <source>
        <strain evidence="4">AArc-Mg</strain>
    </source>
</reference>
<proteinExistence type="predicted"/>
<reference evidence="5" key="1">
    <citation type="submission" date="2017-10" db="EMBL/GenBank/DDBJ databases">
        <title>Phenotypic and genomic properties of facultatively anaerobic sulfur-reducing natronoarchaea from hypersaline soda lakes.</title>
        <authorList>
            <person name="Sorokin D.Y."/>
            <person name="Kublanov I.V."/>
            <person name="Roman P."/>
            <person name="Sinninghe Damste J.S."/>
            <person name="Golyshin P.N."/>
            <person name="Rojo D."/>
            <person name="Ciordia S."/>
            <person name="Mena Md.C."/>
            <person name="Ferrer M."/>
            <person name="Messina E."/>
            <person name="Smedile F."/>
            <person name="La Spada G."/>
            <person name="La Cono V."/>
            <person name="Yakimov M.M."/>
        </authorList>
    </citation>
    <scope>NUCLEOTIDE SEQUENCE [LARGE SCALE GENOMIC DNA]</scope>
    <source>
        <strain evidence="5">AArc1</strain>
    </source>
</reference>
<dbReference type="Proteomes" id="UP000258613">
    <property type="component" value="Chromosome"/>
</dbReference>
<dbReference type="EMBL" id="CP027033">
    <property type="protein sequence ID" value="AXR81727.1"/>
    <property type="molecule type" value="Genomic_DNA"/>
</dbReference>
<organism evidence="2 5">
    <name type="scientific">Natrarchaeobaculum sulfurireducens</name>
    <dbReference type="NCBI Taxonomy" id="2044521"/>
    <lineage>
        <taxon>Archaea</taxon>
        <taxon>Methanobacteriati</taxon>
        <taxon>Methanobacteriota</taxon>
        <taxon>Stenosarchaea group</taxon>
        <taxon>Halobacteria</taxon>
        <taxon>Halobacteriales</taxon>
        <taxon>Natrialbaceae</taxon>
        <taxon>Natrarchaeobaculum</taxon>
    </lineage>
</organism>
<sequence length="117" mass="12662">MTIEGALDVAVSTTDGGTPRVEFAFTVTNEGGEAVDLHFSDAAKAEFVVQDESREVWRFTEGRVFAQMLSTDRLEPGESVTYDGEWDGASQGAYTVIAELQAREATCTARAEFEVSA</sequence>
<dbReference type="Gene3D" id="2.60.40.2360">
    <property type="entry name" value="Intracellular proteinase inhibitor BsuPI"/>
    <property type="match status" value="1"/>
</dbReference>
<evidence type="ECO:0000313" key="4">
    <source>
        <dbReference type="Proteomes" id="UP000258613"/>
    </source>
</evidence>
<dbReference type="Proteomes" id="UP000258707">
    <property type="component" value="Chromosome"/>
</dbReference>
<dbReference type="OrthoDB" id="311964at2157"/>
<protein>
    <recommendedName>
        <fullName evidence="1">Intracellular proteinase inhibitor BsuPI domain-containing protein</fullName>
    </recommendedName>
</protein>
<dbReference type="AlphaFoldDB" id="A0A346PFD9"/>
<accession>A0A346PQD2</accession>
<feature type="domain" description="Intracellular proteinase inhibitor BsuPI" evidence="1">
    <location>
        <begin position="11"/>
        <end position="104"/>
    </location>
</feature>
<evidence type="ECO:0000313" key="5">
    <source>
        <dbReference type="Proteomes" id="UP000258707"/>
    </source>
</evidence>
<dbReference type="InterPro" id="IPR020481">
    <property type="entry name" value="Intracell_prot_inh_BsuPI"/>
</dbReference>
<evidence type="ECO:0000313" key="3">
    <source>
        <dbReference type="EMBL" id="AXR81727.1"/>
    </source>
</evidence>
<name>A0A346PFD9_9EURY</name>
<dbReference type="GeneID" id="37642201"/>
<dbReference type="Pfam" id="PF12690">
    <property type="entry name" value="BsuPI"/>
    <property type="match status" value="1"/>
</dbReference>
<dbReference type="KEGG" id="nan:AArc1_1913"/>
<reference evidence="2" key="3">
    <citation type="journal article" date="2019" name="Int. J. Syst. Evol. Microbiol.">
        <title>Natronolimnobius sulfurireducens sp. nov. and Halalkaliarchaeum desulfuricum gen. nov., sp. nov., the first sulfur-respiring alkaliphilic haloarchaea from hypersaline alkaline lakes.</title>
        <authorList>
            <person name="Sorokin D.Y."/>
            <person name="Yakimov M."/>
            <person name="Messina E."/>
            <person name="Merkel A.Y."/>
            <person name="Bale N.J."/>
            <person name="Sinninghe Damste J.S."/>
        </authorList>
    </citation>
    <scope>NUCLEOTIDE SEQUENCE</scope>
    <source>
        <strain evidence="3">AArc-Mg</strain>
        <strain evidence="2">AArc1</strain>
    </source>
</reference>
<dbReference type="EMBL" id="CP024047">
    <property type="protein sequence ID" value="AXR78234.1"/>
    <property type="molecule type" value="Genomic_DNA"/>
</dbReference>
<dbReference type="KEGG" id="nag:AArcMg_1717"/>
<dbReference type="RefSeq" id="WP_117364328.1">
    <property type="nucleotide sequence ID" value="NZ_CP024047.1"/>
</dbReference>
<accession>A0A346PFD9</accession>
<dbReference type="InterPro" id="IPR038144">
    <property type="entry name" value="IPI"/>
</dbReference>